<proteinExistence type="predicted"/>
<dbReference type="Pfam" id="PF20390">
    <property type="entry name" value="DUF6685"/>
    <property type="match status" value="1"/>
</dbReference>
<evidence type="ECO:0000313" key="1">
    <source>
        <dbReference type="EMBL" id="GHK53970.1"/>
    </source>
</evidence>
<organism evidence="1 2">
    <name type="scientific">Klebsiella pneumoniae</name>
    <dbReference type="NCBI Taxonomy" id="573"/>
    <lineage>
        <taxon>Bacteria</taxon>
        <taxon>Pseudomonadati</taxon>
        <taxon>Pseudomonadota</taxon>
        <taxon>Gammaproteobacteria</taxon>
        <taxon>Enterobacterales</taxon>
        <taxon>Enterobacteriaceae</taxon>
        <taxon>Klebsiella/Raoultella group</taxon>
        <taxon>Klebsiella</taxon>
        <taxon>Klebsiella pneumoniae complex</taxon>
    </lineage>
</organism>
<name>A0A919HU68_KLEPN</name>
<dbReference type="Proteomes" id="UP000655094">
    <property type="component" value="Unassembled WGS sequence"/>
</dbReference>
<protein>
    <submittedName>
        <fullName evidence="1">Uncharacterized protein</fullName>
    </submittedName>
</protein>
<evidence type="ECO:0000313" key="2">
    <source>
        <dbReference type="Proteomes" id="UP000655094"/>
    </source>
</evidence>
<dbReference type="RefSeq" id="WP_227660170.1">
    <property type="nucleotide sequence ID" value="NZ_JBIGSN010000001.1"/>
</dbReference>
<dbReference type="InterPro" id="IPR046507">
    <property type="entry name" value="DUF6685"/>
</dbReference>
<dbReference type="EMBL" id="BNFF01000001">
    <property type="protein sequence ID" value="GHK53970.1"/>
    <property type="molecule type" value="Genomic_DNA"/>
</dbReference>
<sequence length="129" mass="14973">MPGRLYWNNIDGIQHFTAVRYLSIQLGVPVQLKGELNSFNLNLKKVQQLTDVWDLYLLPDKEVYGILLDCLLRVKIPLGISNAPDWENGENTKYRIIWLERDKIIPARVSRFLTQAGFASVNQYLLQQK</sequence>
<gene>
    <name evidence="1" type="ORF">KPZU09_37060</name>
</gene>
<reference evidence="1" key="1">
    <citation type="submission" date="2020-10" db="EMBL/GenBank/DDBJ databases">
        <title>Genome Sequence of ESBL Producing Zambian Clinical Strains.</title>
        <authorList>
            <person name="Shawa M."/>
            <person name="Furuta Y."/>
            <person name="Simbotwe M."/>
            <person name="Mulenga E."/>
            <person name="Mubanga M."/>
            <person name="Mulenga G."/>
            <person name="Kaile C."/>
            <person name="Zorigt T."/>
            <person name="Hang'ombe B."/>
            <person name="Higashi H."/>
        </authorList>
    </citation>
    <scope>NUCLEOTIDE SEQUENCE</scope>
    <source>
        <strain evidence="1">Zam_UTH_09</strain>
    </source>
</reference>
<comment type="caution">
    <text evidence="1">The sequence shown here is derived from an EMBL/GenBank/DDBJ whole genome shotgun (WGS) entry which is preliminary data.</text>
</comment>
<dbReference type="AlphaFoldDB" id="A0A919HU68"/>
<accession>A0A919HU68</accession>